<feature type="domain" description="tRNA-specific 2-thiouridylase MnmA-like C-terminal" evidence="15">
    <location>
        <begin position="285"/>
        <end position="358"/>
    </location>
</feature>
<dbReference type="GO" id="GO:0005829">
    <property type="term" value="C:cytosol"/>
    <property type="evidence" value="ECO:0007669"/>
    <property type="project" value="TreeGrafter"/>
</dbReference>
<feature type="region of interest" description="Disordered" evidence="14">
    <location>
        <begin position="1195"/>
        <end position="1297"/>
    </location>
</feature>
<feature type="compositionally biased region" description="Low complexity" evidence="14">
    <location>
        <begin position="907"/>
        <end position="917"/>
    </location>
</feature>
<feature type="compositionally biased region" description="Acidic residues" evidence="14">
    <location>
        <begin position="1171"/>
        <end position="1180"/>
    </location>
</feature>
<dbReference type="GO" id="GO:0019888">
    <property type="term" value="F:protein phosphatase regulator activity"/>
    <property type="evidence" value="ECO:0007669"/>
    <property type="project" value="TreeGrafter"/>
</dbReference>
<evidence type="ECO:0000313" key="18">
    <source>
        <dbReference type="Proteomes" id="UP000292702"/>
    </source>
</evidence>
<feature type="region of interest" description="Disordered" evidence="14">
    <location>
        <begin position="1162"/>
        <end position="1181"/>
    </location>
</feature>
<keyword evidence="10" id="KW-0694">RNA-binding</keyword>
<feature type="domain" description="tRNA-specific 2-thiouridylase MnmA-like central" evidence="16">
    <location>
        <begin position="213"/>
        <end position="274"/>
    </location>
</feature>
<gene>
    <name evidence="17" type="ORF">EIP91_004324</name>
</gene>
<evidence type="ECO:0000259" key="15">
    <source>
        <dbReference type="Pfam" id="PF20258"/>
    </source>
</evidence>
<dbReference type="OrthoDB" id="10259133at2759"/>
<keyword evidence="6" id="KW-0808">Transferase</keyword>
<dbReference type="Proteomes" id="UP000292702">
    <property type="component" value="Unassembled WGS sequence"/>
</dbReference>
<feature type="compositionally biased region" description="Acidic residues" evidence="14">
    <location>
        <begin position="863"/>
        <end position="880"/>
    </location>
</feature>
<evidence type="ECO:0000256" key="4">
    <source>
        <dbReference type="ARBA" id="ARBA00011953"/>
    </source>
</evidence>
<dbReference type="PANTHER" id="PTHR12634:SF8">
    <property type="entry name" value="FIERY MOUNTAIN, ISOFORM D"/>
    <property type="match status" value="1"/>
</dbReference>
<dbReference type="GO" id="GO:0019903">
    <property type="term" value="F:protein phosphatase binding"/>
    <property type="evidence" value="ECO:0007669"/>
    <property type="project" value="InterPro"/>
</dbReference>
<comment type="similarity">
    <text evidence="3">Belongs to the MnmA/TRMU family.</text>
</comment>
<evidence type="ECO:0000256" key="2">
    <source>
        <dbReference type="ARBA" id="ARBA00006180"/>
    </source>
</evidence>
<evidence type="ECO:0000259" key="16">
    <source>
        <dbReference type="Pfam" id="PF20259"/>
    </source>
</evidence>
<dbReference type="SUPFAM" id="SSF52402">
    <property type="entry name" value="Adenine nucleotide alpha hydrolases-like"/>
    <property type="match status" value="1"/>
</dbReference>
<evidence type="ECO:0000256" key="1">
    <source>
        <dbReference type="ARBA" id="ARBA00003986"/>
    </source>
</evidence>
<comment type="function">
    <text evidence="1">Catalyzes the 2-thiolation of uridine at the wobble position (U34) of mitochondrial tRNA(Lys), tRNA(Glu) and tRNA(Gln). Required for the formation of 5-taurinomethyl-2-thiouridine (tm5s2U) of mitochondrial tRNA(Lys), tRNA(Glu), and tRNA(Gln) at the wobble position. ATP is required to activate the C2 atom of the wobble base.</text>
</comment>
<feature type="region of interest" description="Disordered" evidence="14">
    <location>
        <begin position="824"/>
        <end position="949"/>
    </location>
</feature>
<dbReference type="InterPro" id="IPR046885">
    <property type="entry name" value="MnmA-like_C"/>
</dbReference>
<dbReference type="Pfam" id="PF03054">
    <property type="entry name" value="tRNA_Me_trans"/>
    <property type="match status" value="1"/>
</dbReference>
<evidence type="ECO:0000256" key="5">
    <source>
        <dbReference type="ARBA" id="ARBA00022555"/>
    </source>
</evidence>
<feature type="compositionally biased region" description="Acidic residues" evidence="14">
    <location>
        <begin position="834"/>
        <end position="843"/>
    </location>
</feature>
<dbReference type="NCBIfam" id="NF001138">
    <property type="entry name" value="PRK00143.1"/>
    <property type="match status" value="1"/>
</dbReference>
<accession>A0A4R0RF67</accession>
<dbReference type="Gene3D" id="2.40.30.10">
    <property type="entry name" value="Translation factors"/>
    <property type="match status" value="1"/>
</dbReference>
<evidence type="ECO:0000256" key="9">
    <source>
        <dbReference type="ARBA" id="ARBA00022840"/>
    </source>
</evidence>
<dbReference type="InterPro" id="IPR014729">
    <property type="entry name" value="Rossmann-like_a/b/a_fold"/>
</dbReference>
<evidence type="ECO:0000256" key="12">
    <source>
        <dbReference type="ARBA" id="ARBA00023306"/>
    </source>
</evidence>
<keyword evidence="8" id="KW-0547">Nucleotide-binding</keyword>
<dbReference type="InterPro" id="IPR023382">
    <property type="entry name" value="MnmA-like_central_sf"/>
</dbReference>
<evidence type="ECO:0000256" key="14">
    <source>
        <dbReference type="SAM" id="MobiDB-lite"/>
    </source>
</evidence>
<feature type="compositionally biased region" description="Low complexity" evidence="14">
    <location>
        <begin position="936"/>
        <end position="949"/>
    </location>
</feature>
<proteinExistence type="inferred from homology"/>
<dbReference type="InterPro" id="IPR004506">
    <property type="entry name" value="MnmA-like"/>
</dbReference>
<evidence type="ECO:0000256" key="11">
    <source>
        <dbReference type="ARBA" id="ARBA00023157"/>
    </source>
</evidence>
<dbReference type="Pfam" id="PF04499">
    <property type="entry name" value="SAPS"/>
    <property type="match status" value="1"/>
</dbReference>
<dbReference type="CDD" id="cd01998">
    <property type="entry name" value="MnmA_TRMU-like"/>
    <property type="match status" value="1"/>
</dbReference>
<keyword evidence="11" id="KW-1015">Disulfide bond</keyword>
<dbReference type="EC" id="2.8.1.14" evidence="4"/>
<evidence type="ECO:0000256" key="6">
    <source>
        <dbReference type="ARBA" id="ARBA00022679"/>
    </source>
</evidence>
<evidence type="ECO:0000256" key="10">
    <source>
        <dbReference type="ARBA" id="ARBA00022884"/>
    </source>
</evidence>
<dbReference type="FunFam" id="3.40.50.620:FF:000115">
    <property type="entry name" value="tRNA-specific 2-thiouridylase MnmA"/>
    <property type="match status" value="1"/>
</dbReference>
<dbReference type="GO" id="GO:0008033">
    <property type="term" value="P:tRNA processing"/>
    <property type="evidence" value="ECO:0007669"/>
    <property type="project" value="UniProtKB-KW"/>
</dbReference>
<evidence type="ECO:0000256" key="13">
    <source>
        <dbReference type="ARBA" id="ARBA00049564"/>
    </source>
</evidence>
<organism evidence="17 18">
    <name type="scientific">Steccherinum ochraceum</name>
    <dbReference type="NCBI Taxonomy" id="92696"/>
    <lineage>
        <taxon>Eukaryota</taxon>
        <taxon>Fungi</taxon>
        <taxon>Dikarya</taxon>
        <taxon>Basidiomycota</taxon>
        <taxon>Agaricomycotina</taxon>
        <taxon>Agaricomycetes</taxon>
        <taxon>Polyporales</taxon>
        <taxon>Steccherinaceae</taxon>
        <taxon>Steccherinum</taxon>
    </lineage>
</organism>
<comment type="catalytic activity">
    <reaction evidence="13">
        <text>5-taurinomethyluridine(34) in tRNA + S-sulfanyl-L-cysteinyl-[protein] + AH2 + ATP = 5-taurinomethyl-2-thiouridine(34) in tRNA + L-cysteinyl-[protein] + A + AMP + diphosphate + H(+)</text>
        <dbReference type="Rhea" id="RHEA:47040"/>
        <dbReference type="Rhea" id="RHEA-COMP:10131"/>
        <dbReference type="Rhea" id="RHEA-COMP:11726"/>
        <dbReference type="Rhea" id="RHEA-COMP:11732"/>
        <dbReference type="Rhea" id="RHEA-COMP:11733"/>
        <dbReference type="ChEBI" id="CHEBI:13193"/>
        <dbReference type="ChEBI" id="CHEBI:15378"/>
        <dbReference type="ChEBI" id="CHEBI:17499"/>
        <dbReference type="ChEBI" id="CHEBI:29950"/>
        <dbReference type="ChEBI" id="CHEBI:30616"/>
        <dbReference type="ChEBI" id="CHEBI:33019"/>
        <dbReference type="ChEBI" id="CHEBI:61963"/>
        <dbReference type="ChEBI" id="CHEBI:87171"/>
        <dbReference type="ChEBI" id="CHEBI:87172"/>
        <dbReference type="ChEBI" id="CHEBI:456215"/>
        <dbReference type="EC" id="2.8.1.14"/>
    </reaction>
</comment>
<feature type="compositionally biased region" description="Acidic residues" evidence="14">
    <location>
        <begin position="1207"/>
        <end position="1216"/>
    </location>
</feature>
<dbReference type="GO" id="GO:0005634">
    <property type="term" value="C:nucleus"/>
    <property type="evidence" value="ECO:0007669"/>
    <property type="project" value="TreeGrafter"/>
</dbReference>
<keyword evidence="9" id="KW-0067">ATP-binding</keyword>
<name>A0A4R0RF67_9APHY</name>
<feature type="region of interest" description="Disordered" evidence="14">
    <location>
        <begin position="1310"/>
        <end position="1364"/>
    </location>
</feature>
<dbReference type="Gene3D" id="2.30.30.280">
    <property type="entry name" value="Adenine nucleotide alpha hydrolases-like domains"/>
    <property type="match status" value="1"/>
</dbReference>
<keyword evidence="18" id="KW-1185">Reference proteome</keyword>
<dbReference type="Pfam" id="PF20258">
    <property type="entry name" value="tRNA_Me_trans_C"/>
    <property type="match status" value="1"/>
</dbReference>
<evidence type="ECO:0000256" key="7">
    <source>
        <dbReference type="ARBA" id="ARBA00022694"/>
    </source>
</evidence>
<dbReference type="FunFam" id="2.30.30.280:FF:000001">
    <property type="entry name" value="tRNA-specific 2-thiouridylase MnmA"/>
    <property type="match status" value="1"/>
</dbReference>
<keyword evidence="7" id="KW-0819">tRNA processing</keyword>
<reference evidence="17 18" key="1">
    <citation type="submission" date="2018-11" db="EMBL/GenBank/DDBJ databases">
        <title>Genome assembly of Steccherinum ochraceum LE-BIN_3174, the white-rot fungus of the Steccherinaceae family (The Residual Polyporoid clade, Polyporales, Basidiomycota).</title>
        <authorList>
            <person name="Fedorova T.V."/>
            <person name="Glazunova O.A."/>
            <person name="Landesman E.O."/>
            <person name="Moiseenko K.V."/>
            <person name="Psurtseva N.V."/>
            <person name="Savinova O.S."/>
            <person name="Shakhova N.V."/>
            <person name="Tyazhelova T.V."/>
            <person name="Vasina D.V."/>
        </authorList>
    </citation>
    <scope>NUCLEOTIDE SEQUENCE [LARGE SCALE GENOMIC DNA]</scope>
    <source>
        <strain evidence="17 18">LE-BIN_3174</strain>
    </source>
</reference>
<comment type="similarity">
    <text evidence="2">Belongs to the SAPS family.</text>
</comment>
<feature type="region of interest" description="Disordered" evidence="14">
    <location>
        <begin position="629"/>
        <end position="660"/>
    </location>
</feature>
<evidence type="ECO:0000256" key="3">
    <source>
        <dbReference type="ARBA" id="ARBA00006191"/>
    </source>
</evidence>
<dbReference type="NCBIfam" id="TIGR00420">
    <property type="entry name" value="trmU"/>
    <property type="match status" value="1"/>
</dbReference>
<feature type="region of interest" description="Disordered" evidence="14">
    <location>
        <begin position="1102"/>
        <end position="1148"/>
    </location>
</feature>
<feature type="compositionally biased region" description="Basic and acidic residues" evidence="14">
    <location>
        <begin position="1352"/>
        <end position="1364"/>
    </location>
</feature>
<dbReference type="EMBL" id="RWJN01000247">
    <property type="protein sequence ID" value="TCD64255.1"/>
    <property type="molecule type" value="Genomic_DNA"/>
</dbReference>
<dbReference type="InterPro" id="IPR046884">
    <property type="entry name" value="MnmA-like_central"/>
</dbReference>
<comment type="caution">
    <text evidence="17">The sequence shown here is derived from an EMBL/GenBank/DDBJ whole genome shotgun (WGS) entry which is preliminary data.</text>
</comment>
<feature type="compositionally biased region" description="Polar residues" evidence="14">
    <location>
        <begin position="852"/>
        <end position="862"/>
    </location>
</feature>
<dbReference type="GO" id="GO:0005524">
    <property type="term" value="F:ATP binding"/>
    <property type="evidence" value="ECO:0007669"/>
    <property type="project" value="UniProtKB-KW"/>
</dbReference>
<keyword evidence="5" id="KW-0820">tRNA-binding</keyword>
<feature type="compositionally biased region" description="Low complexity" evidence="14">
    <location>
        <begin position="1325"/>
        <end position="1346"/>
    </location>
</feature>
<evidence type="ECO:0000256" key="8">
    <source>
        <dbReference type="ARBA" id="ARBA00022741"/>
    </source>
</evidence>
<protein>
    <recommendedName>
        <fullName evidence="4">tRNA-5-taurinomethyluridine 2-sulfurtransferase</fullName>
        <ecNumber evidence="4">2.8.1.14</ecNumber>
    </recommendedName>
</protein>
<dbReference type="GO" id="GO:0016783">
    <property type="term" value="F:sulfurtransferase activity"/>
    <property type="evidence" value="ECO:0007669"/>
    <property type="project" value="InterPro"/>
</dbReference>
<dbReference type="Gene3D" id="3.40.50.620">
    <property type="entry name" value="HUPs"/>
    <property type="match status" value="1"/>
</dbReference>
<dbReference type="PANTHER" id="PTHR12634">
    <property type="entry name" value="SIT4 YEAST -ASSOCIATING PROTEIN-RELATED"/>
    <property type="match status" value="1"/>
</dbReference>
<keyword evidence="12" id="KW-0131">Cell cycle</keyword>
<dbReference type="GO" id="GO:0000049">
    <property type="term" value="F:tRNA binding"/>
    <property type="evidence" value="ECO:0007669"/>
    <property type="project" value="UniProtKB-KW"/>
</dbReference>
<dbReference type="Pfam" id="PF20259">
    <property type="entry name" value="tRNA_Me_trans_M"/>
    <property type="match status" value="1"/>
</dbReference>
<evidence type="ECO:0000313" key="17">
    <source>
        <dbReference type="EMBL" id="TCD64255.1"/>
    </source>
</evidence>
<dbReference type="STRING" id="92696.A0A4R0RF67"/>
<sequence>MAAVVAAMSGGVDSSVVAGLLAQQDYDLSAIFMRNWDTRDESGTDRGCEWEKDWEDVQRVCKVLDIPCKMVDLSKEYWTRVFEPSLHAWESGCTPNPDIWCNKEVKFGALMPHLSSADTWIATGHYARKSWTETTFAMPSPRPKLLRPSDRHKDQTYYLAAMPEASLARALFPIAHLEKPQVRELAHKWNLPTADREESMGICFVGEKRRFTDFLAQYIPPKPGNIVHRLTGEIVGTHEGLWKYTIGQGAKIRGHAKRLFVSAKDIKENVIYVVPGNDHPDLYKTKIAARGWQWIWSDSPPPAINGNEGLRCRMQYGHRMMDIPCLVRRDADGTILIEFDDPQKGVAPGQVAVLWDGDCSSSRFGFHNASNIDNLLDKEDVSLEALLDEDDLLQECKAQNTRLVDYFQQSDVLQRLLAYVTGQIEGEEKGRFKYPYVSTEVLCSEIWSIVEACINNGDRLLTPFWETVLDRSPEDMKTQMVMASHFAKINAVFLSKRPAEMLAFIQSQPNVVERILRHIETPAFADLLVRIIQLDEHPSGAGVLEWLSMENLMSRLLDLLSPAYSSNMHTVVADLIKSIISMAAPSPAAGLGDGPGNGPASNRFARELAHRDSVAKLVGYILSDFPAPEALSTPSGDTASKGMEEEPIPSPYEKLPSPESTTSSIVQSICIIIELIRQNNSDYFEPYLFHTLRNRLIQVQQNLQMNTANGREALEQAMKDMVNRMGVVHLGPVLAIMCDRLEALQKYLVQPRSLNGPVLTTIGELTPLTFERYRLCELYAELLHCSNMSLLNRPPEFDHLYDAEGRLQGGLSALEELAQVIAMNSGTSDRDQDGMDDDEEDEMEPAHEFPVSTASHDSVSLTDSDEEMSEPGSSDDDPMEEISMHDDPSPTKMSTSPLPETPLERFPSASASPAAEAATRRKTSSDSEGSLHRPRSSSSRRSTRRTSTMDTITTGTVVLGERLKQRFLEVNVASTLLDLFFQFPWNNFLHSVVYDYIHQVLTGRIDLGFNRELTIALFRDAKLLHRIIEGSKRNDLESAKPKGVRLGYMGHLTLISEDVINTLEHLPPDLRLLIAQYAPQPEWDEYVTGRYKETKKKDTILLGGGKPVVAPSMRNGSSQWKVDEADTGSPASTTTPGAPQEGGEQEMNGDFRRNVRTTREASADFGAAAPMDDDDDEDDYHADAPHFARYLAQEMQSNSSEHFSSDEASDDEEEDGGWLAQSTFEMRPPPPIAARAPNGDRRPLGSSGFDDAFDPGSSSTTAQYNDPFEDDAFGPFSDSAAASGSDPFTFTPGISDEIVEEASFDSFGDFGDFQSAGSLENTPTSAADSWSFTSLSSSSSVDDASSLGRMSESPKDSERTVRAS</sequence>
<dbReference type="InterPro" id="IPR007587">
    <property type="entry name" value="SAPS"/>
</dbReference>